<organism evidence="1 2">
    <name type="scientific">Cyanobium gracile (strain ATCC 27147 / PCC 6307)</name>
    <dbReference type="NCBI Taxonomy" id="292564"/>
    <lineage>
        <taxon>Bacteria</taxon>
        <taxon>Bacillati</taxon>
        <taxon>Cyanobacteriota</taxon>
        <taxon>Cyanophyceae</taxon>
        <taxon>Synechococcales</taxon>
        <taxon>Prochlorococcaceae</taxon>
        <taxon>Cyanobium</taxon>
    </lineage>
</organism>
<proteinExistence type="predicted"/>
<dbReference type="GO" id="GO:0015035">
    <property type="term" value="F:protein-disulfide reductase activity"/>
    <property type="evidence" value="ECO:0007669"/>
    <property type="project" value="InterPro"/>
</dbReference>
<dbReference type="HOGENOM" id="CLU_137220_0_0_3"/>
<dbReference type="InterPro" id="IPR007263">
    <property type="entry name" value="DCC1-like"/>
</dbReference>
<evidence type="ECO:0008006" key="3">
    <source>
        <dbReference type="Google" id="ProtNLM"/>
    </source>
</evidence>
<dbReference type="AlphaFoldDB" id="K9P604"/>
<dbReference type="Pfam" id="PF04134">
    <property type="entry name" value="DCC1-like"/>
    <property type="match status" value="1"/>
</dbReference>
<evidence type="ECO:0000313" key="1">
    <source>
        <dbReference type="EMBL" id="AFY28151.1"/>
    </source>
</evidence>
<dbReference type="EMBL" id="CP003495">
    <property type="protein sequence ID" value="AFY28151.1"/>
    <property type="molecule type" value="Genomic_DNA"/>
</dbReference>
<protein>
    <recommendedName>
        <fullName evidence="3">DUF393 domain-containing protein</fullName>
    </recommendedName>
</protein>
<name>K9P604_CYAGP</name>
<dbReference type="STRING" id="292564.Cyagr_0969"/>
<dbReference type="eggNOG" id="COG3011">
    <property type="taxonomic scope" value="Bacteria"/>
</dbReference>
<dbReference type="PATRIC" id="fig|292564.3.peg.922"/>
<gene>
    <name evidence="1" type="ordered locus">Cyagr_0969</name>
</gene>
<dbReference type="KEGG" id="cgc:Cyagr_0969"/>
<dbReference type="Proteomes" id="UP000010388">
    <property type="component" value="Chromosome"/>
</dbReference>
<dbReference type="RefSeq" id="WP_015108605.1">
    <property type="nucleotide sequence ID" value="NC_019675.1"/>
</dbReference>
<dbReference type="OrthoDB" id="9785438at2"/>
<reference evidence="2" key="1">
    <citation type="journal article" date="2013" name="Proc. Natl. Acad. Sci. U.S.A.">
        <title>Improving the coverage of the cyanobacterial phylum using diversity-driven genome sequencing.</title>
        <authorList>
            <person name="Shih P.M."/>
            <person name="Wu D."/>
            <person name="Latifi A."/>
            <person name="Axen S.D."/>
            <person name="Fewer D.P."/>
            <person name="Talla E."/>
            <person name="Calteau A."/>
            <person name="Cai F."/>
            <person name="Tandeau de Marsac N."/>
            <person name="Rippka R."/>
            <person name="Herdman M."/>
            <person name="Sivonen K."/>
            <person name="Coursin T."/>
            <person name="Laurent T."/>
            <person name="Goodwin L."/>
            <person name="Nolan M."/>
            <person name="Davenport K.W."/>
            <person name="Han C.S."/>
            <person name="Rubin E.M."/>
            <person name="Eisen J.A."/>
            <person name="Woyke T."/>
            <person name="Gugger M."/>
            <person name="Kerfeld C.A."/>
        </authorList>
    </citation>
    <scope>NUCLEOTIDE SEQUENCE [LARGE SCALE GENOMIC DNA]</scope>
    <source>
        <strain evidence="2">ATCC 27147 / PCC 6307</strain>
    </source>
</reference>
<sequence length="146" mass="15693">MGAPPSPTPDLTPQLLGPNTPQSLRLVYDGGCPFCRHFALSSELRGGIPHLQIVDGRADAALRGALLARGLPLAQGAVLLQGEQAWHGAEAVRQLCILMRPSDPLLQLLVPLFHAPSRSRRLYPLLLAARRLALALKGLPLDPDRP</sequence>
<evidence type="ECO:0000313" key="2">
    <source>
        <dbReference type="Proteomes" id="UP000010388"/>
    </source>
</evidence>
<accession>K9P604</accession>